<dbReference type="AlphaFoldDB" id="A0A2U3AAX3"/>
<dbReference type="InterPro" id="IPR036259">
    <property type="entry name" value="MFS_trans_sf"/>
</dbReference>
<protein>
    <submittedName>
        <fullName evidence="8 9">Arabinose efflux permease</fullName>
    </submittedName>
</protein>
<dbReference type="Proteomes" id="UP000294641">
    <property type="component" value="Unassembled WGS sequence"/>
</dbReference>
<dbReference type="InterPro" id="IPR010645">
    <property type="entry name" value="MFS_4"/>
</dbReference>
<comment type="caution">
    <text evidence="8">The sequence shown here is derived from an EMBL/GenBank/DDBJ whole genome shotgun (WGS) entry which is preliminary data.</text>
</comment>
<feature type="transmembrane region" description="Helical" evidence="6">
    <location>
        <begin position="135"/>
        <end position="156"/>
    </location>
</feature>
<evidence type="ECO:0000256" key="6">
    <source>
        <dbReference type="SAM" id="Phobius"/>
    </source>
</evidence>
<evidence type="ECO:0000313" key="10">
    <source>
        <dbReference type="Proteomes" id="UP000254330"/>
    </source>
</evidence>
<keyword evidence="2" id="KW-0813">Transport</keyword>
<keyword evidence="4 6" id="KW-1133">Transmembrane helix</keyword>
<evidence type="ECO:0000256" key="4">
    <source>
        <dbReference type="ARBA" id="ARBA00022989"/>
    </source>
</evidence>
<sequence>MKKEHFYKILGAILFLTVAMGIGRFSFTPILPYMKEAEGFSVGIGSWIAAGNYIGYLIGALAAGFIVKKQKSILIISAWFCFASVIFMAFSHSFVSWFSLRILGGVTGGFIFVLTSSMIMDYLAKHQLSKWSGYIFSGIGLGIAISGLVVPLFISFSTWRSAYIGLAIIAAICIFVTMYLWRNLTAEKHTVVHKKENVMKGFMFWLAIAYGFEGLGYIITGTFLVDLIHEIPSLQQYAAFSWVIVGIGAIPSAPLWTWLMSTYKPIRVIRIAYLLQAGGILLPVISSNVWTVLLSALLFGSTFVGLVSMTTGYGRQLFPQKSVSVVSLLTTFYAVGQIIGPIIAGMLITHYETYNAALIFATAIIIVAVFCLQFGHRKYIND</sequence>
<evidence type="ECO:0000259" key="7">
    <source>
        <dbReference type="PROSITE" id="PS50850"/>
    </source>
</evidence>
<evidence type="ECO:0000313" key="9">
    <source>
        <dbReference type="EMBL" id="TDR35741.1"/>
    </source>
</evidence>
<reference evidence="8 10" key="1">
    <citation type="submission" date="2018-06" db="EMBL/GenBank/DDBJ databases">
        <authorList>
            <consortium name="Pathogen Informatics"/>
            <person name="Doyle S."/>
        </authorList>
    </citation>
    <scope>NUCLEOTIDE SEQUENCE [LARGE SCALE GENOMIC DNA]</scope>
    <source>
        <strain evidence="8 10">NCTC10597</strain>
    </source>
</reference>
<feature type="transmembrane region" description="Helical" evidence="6">
    <location>
        <begin position="268"/>
        <end position="286"/>
    </location>
</feature>
<dbReference type="PANTHER" id="PTHR23537:SF1">
    <property type="entry name" value="SUGAR TRANSPORTER"/>
    <property type="match status" value="1"/>
</dbReference>
<keyword evidence="3 6" id="KW-0812">Transmembrane</keyword>
<dbReference type="PROSITE" id="PS50850">
    <property type="entry name" value="MFS"/>
    <property type="match status" value="1"/>
</dbReference>
<keyword evidence="5 6" id="KW-0472">Membrane</keyword>
<feature type="transmembrane region" description="Helical" evidence="6">
    <location>
        <begin position="237"/>
        <end position="256"/>
    </location>
</feature>
<dbReference type="GO" id="GO:0005886">
    <property type="term" value="C:plasma membrane"/>
    <property type="evidence" value="ECO:0007669"/>
    <property type="project" value="UniProtKB-SubCell"/>
</dbReference>
<feature type="transmembrane region" description="Helical" evidence="6">
    <location>
        <begin position="202"/>
        <end position="225"/>
    </location>
</feature>
<feature type="transmembrane region" description="Helical" evidence="6">
    <location>
        <begin position="7"/>
        <end position="27"/>
    </location>
</feature>
<feature type="transmembrane region" description="Helical" evidence="6">
    <location>
        <begin position="162"/>
        <end position="181"/>
    </location>
</feature>
<dbReference type="RefSeq" id="WP_109350297.1">
    <property type="nucleotide sequence ID" value="NZ_BJUE01000025.1"/>
</dbReference>
<dbReference type="Proteomes" id="UP000254330">
    <property type="component" value="Unassembled WGS sequence"/>
</dbReference>
<comment type="subcellular location">
    <subcellularLocation>
        <location evidence="1">Cell membrane</location>
        <topology evidence="1">Multi-pass membrane protein</topology>
    </subcellularLocation>
</comment>
<feature type="transmembrane region" description="Helical" evidence="6">
    <location>
        <begin position="73"/>
        <end position="90"/>
    </location>
</feature>
<evidence type="ECO:0000256" key="1">
    <source>
        <dbReference type="ARBA" id="ARBA00004651"/>
    </source>
</evidence>
<dbReference type="OrthoDB" id="9797953at2"/>
<feature type="transmembrane region" description="Helical" evidence="6">
    <location>
        <begin position="102"/>
        <end position="123"/>
    </location>
</feature>
<dbReference type="EMBL" id="UGNP01000001">
    <property type="protein sequence ID" value="STX09930.1"/>
    <property type="molecule type" value="Genomic_DNA"/>
</dbReference>
<dbReference type="Gene3D" id="1.20.1250.20">
    <property type="entry name" value="MFS general substrate transporter like domains"/>
    <property type="match status" value="1"/>
</dbReference>
<feature type="transmembrane region" description="Helical" evidence="6">
    <location>
        <begin position="325"/>
        <end position="348"/>
    </location>
</feature>
<proteinExistence type="predicted"/>
<name>A0A2U3AAX3_9BACL</name>
<evidence type="ECO:0000313" key="8">
    <source>
        <dbReference type="EMBL" id="STX09930.1"/>
    </source>
</evidence>
<evidence type="ECO:0000256" key="2">
    <source>
        <dbReference type="ARBA" id="ARBA00022448"/>
    </source>
</evidence>
<dbReference type="EMBL" id="SNZG01000029">
    <property type="protein sequence ID" value="TDR35741.1"/>
    <property type="molecule type" value="Genomic_DNA"/>
</dbReference>
<accession>A0A2U3AAX3</accession>
<dbReference type="PANTHER" id="PTHR23537">
    <property type="match status" value="1"/>
</dbReference>
<dbReference type="InterPro" id="IPR020846">
    <property type="entry name" value="MFS_dom"/>
</dbReference>
<dbReference type="Pfam" id="PF06779">
    <property type="entry name" value="MFS_4"/>
    <property type="match status" value="1"/>
</dbReference>
<dbReference type="GO" id="GO:0022857">
    <property type="term" value="F:transmembrane transporter activity"/>
    <property type="evidence" value="ECO:0007669"/>
    <property type="project" value="InterPro"/>
</dbReference>
<keyword evidence="11" id="KW-1185">Reference proteome</keyword>
<feature type="transmembrane region" description="Helical" evidence="6">
    <location>
        <begin position="292"/>
        <end position="313"/>
    </location>
</feature>
<feature type="domain" description="Major facilitator superfamily (MFS) profile" evidence="7">
    <location>
        <begin position="9"/>
        <end position="379"/>
    </location>
</feature>
<organism evidence="8 10">
    <name type="scientific">Kurthia zopfii</name>
    <dbReference type="NCBI Taxonomy" id="1650"/>
    <lineage>
        <taxon>Bacteria</taxon>
        <taxon>Bacillati</taxon>
        <taxon>Bacillota</taxon>
        <taxon>Bacilli</taxon>
        <taxon>Bacillales</taxon>
        <taxon>Caryophanaceae</taxon>
        <taxon>Kurthia</taxon>
    </lineage>
</organism>
<feature type="transmembrane region" description="Helical" evidence="6">
    <location>
        <begin position="354"/>
        <end position="375"/>
    </location>
</feature>
<feature type="transmembrane region" description="Helical" evidence="6">
    <location>
        <begin position="47"/>
        <end position="66"/>
    </location>
</feature>
<evidence type="ECO:0000256" key="3">
    <source>
        <dbReference type="ARBA" id="ARBA00022692"/>
    </source>
</evidence>
<gene>
    <name evidence="9" type="ORF">DFR61_12913</name>
    <name evidence="8" type="ORF">NCTC10597_01637</name>
</gene>
<dbReference type="SUPFAM" id="SSF103473">
    <property type="entry name" value="MFS general substrate transporter"/>
    <property type="match status" value="1"/>
</dbReference>
<reference evidence="9 11" key="2">
    <citation type="submission" date="2019-03" db="EMBL/GenBank/DDBJ databases">
        <title>Genomic Encyclopedia of Type Strains, Phase IV (KMG-IV): sequencing the most valuable type-strain genomes for metagenomic binning, comparative biology and taxonomic classification.</title>
        <authorList>
            <person name="Goeker M."/>
        </authorList>
    </citation>
    <scope>NUCLEOTIDE SEQUENCE [LARGE SCALE GENOMIC DNA]</scope>
    <source>
        <strain evidence="9 11">DSM 20580</strain>
    </source>
</reference>
<evidence type="ECO:0000313" key="11">
    <source>
        <dbReference type="Proteomes" id="UP000294641"/>
    </source>
</evidence>
<evidence type="ECO:0000256" key="5">
    <source>
        <dbReference type="ARBA" id="ARBA00023136"/>
    </source>
</evidence>